<dbReference type="InterPro" id="IPR029058">
    <property type="entry name" value="AB_hydrolase_fold"/>
</dbReference>
<evidence type="ECO:0000313" key="11">
    <source>
        <dbReference type="EMBL" id="KAK0176251.1"/>
    </source>
</evidence>
<gene>
    <name evidence="11" type="ORF">PV328_000404</name>
</gene>
<dbReference type="CDD" id="cd00707">
    <property type="entry name" value="Pancreat_lipase_like"/>
    <property type="match status" value="2"/>
</dbReference>
<organism evidence="11 12">
    <name type="scientific">Microctonus aethiopoides</name>
    <dbReference type="NCBI Taxonomy" id="144406"/>
    <lineage>
        <taxon>Eukaryota</taxon>
        <taxon>Metazoa</taxon>
        <taxon>Ecdysozoa</taxon>
        <taxon>Arthropoda</taxon>
        <taxon>Hexapoda</taxon>
        <taxon>Insecta</taxon>
        <taxon>Pterygota</taxon>
        <taxon>Neoptera</taxon>
        <taxon>Endopterygota</taxon>
        <taxon>Hymenoptera</taxon>
        <taxon>Apocrita</taxon>
        <taxon>Ichneumonoidea</taxon>
        <taxon>Braconidae</taxon>
        <taxon>Euphorinae</taxon>
        <taxon>Microctonus</taxon>
    </lineage>
</organism>
<keyword evidence="7" id="KW-1015">Disulfide bond</keyword>
<dbReference type="GO" id="GO:0017171">
    <property type="term" value="F:serine hydrolase activity"/>
    <property type="evidence" value="ECO:0007669"/>
    <property type="project" value="TreeGrafter"/>
</dbReference>
<evidence type="ECO:0000256" key="2">
    <source>
        <dbReference type="ARBA" id="ARBA00004613"/>
    </source>
</evidence>
<keyword evidence="12" id="KW-1185">Reference proteome</keyword>
<sequence length="673" mass="75307">MNKVTSLCVLAVLFCLTIIPADVNCGVIRKPYEDGSRNISDDIQFHLYTNRNPFRSYILLPGNEDNLADSPFKPERSTVFYIHGFTEGLDAKSCQTIKNDWAKLAALPWYPEAVKNTVVVGSYLGQLLKWLEYKQAISLPDIHIIGFSLGAHVAAFAGEELARNRSEKIGRITGLDPAGPAWDKFSIISNGLDKEDANFVDIIHTNTKTFGIKLRIGHADFYVNYGKSQPGCSLVSVGCSHSRAWQYYSESILDPFGFPSSKCESWNPTLTNCTKDPDVFMGFAINNKTIGIFFVETKSKTPYAENIISYTKIYSPKSSQKHGHRNRISAEEVLLKENNDKLYPEIVKLHPGSLLVSNFNASNVILKEDINCSENNSCLDCQSNKIERDVSFYLHTRENPSIPYILEFKNEANLFKSPLNPYNQTIIVIHGFGESSLQLESNFSRTIRDVYLKRDDYNVILVDWGALAAMPNYLTAVRNIKTVAAYVAQMIEWLVNQNALAMPKIHIIGFSLGAHVAAFAAKNLEPQKVGRITGLDPAGPFFEHTTASERLDKSDAIFVDIIHTNSKIPGIKSPIGHVDFYPNQGMEQPGCSFPDILCSHQRAWYYYAESVLNERGFPASKCQEWKPNINTCTKTPDAFMGFIANSQIGGIFSLRTNSKSPFARNMTDYPAIQ</sequence>
<dbReference type="PANTHER" id="PTHR11610">
    <property type="entry name" value="LIPASE"/>
    <property type="match status" value="1"/>
</dbReference>
<accession>A0AA39FVF0</accession>
<dbReference type="Gene3D" id="3.40.50.1820">
    <property type="entry name" value="alpha/beta hydrolase"/>
    <property type="match status" value="2"/>
</dbReference>
<dbReference type="SUPFAM" id="SSF53474">
    <property type="entry name" value="alpha/beta-Hydrolases"/>
    <property type="match status" value="2"/>
</dbReference>
<comment type="caution">
    <text evidence="11">The sequence shown here is derived from an EMBL/GenBank/DDBJ whole genome shotgun (WGS) entry which is preliminary data.</text>
</comment>
<dbReference type="PRINTS" id="PR00821">
    <property type="entry name" value="TAGLIPASE"/>
</dbReference>
<reference evidence="11" key="2">
    <citation type="submission" date="2023-03" db="EMBL/GenBank/DDBJ databases">
        <authorList>
            <person name="Inwood S.N."/>
            <person name="Skelly J.G."/>
            <person name="Guhlin J."/>
            <person name="Harrop T.W.R."/>
            <person name="Goldson S.G."/>
            <person name="Dearden P.K."/>
        </authorList>
    </citation>
    <scope>NUCLEOTIDE SEQUENCE</scope>
    <source>
        <strain evidence="11">Irish</strain>
        <tissue evidence="11">Whole body</tissue>
    </source>
</reference>
<keyword evidence="5" id="KW-0964">Secreted</keyword>
<dbReference type="GO" id="GO:0005615">
    <property type="term" value="C:extracellular space"/>
    <property type="evidence" value="ECO:0007669"/>
    <property type="project" value="TreeGrafter"/>
</dbReference>
<name>A0AA39FVF0_9HYME</name>
<evidence type="ECO:0000256" key="9">
    <source>
        <dbReference type="SAM" id="SignalP"/>
    </source>
</evidence>
<dbReference type="EMBL" id="JAQQBS010000001">
    <property type="protein sequence ID" value="KAK0176251.1"/>
    <property type="molecule type" value="Genomic_DNA"/>
</dbReference>
<feature type="domain" description="Lipase" evidence="10">
    <location>
        <begin position="40"/>
        <end position="303"/>
    </location>
</feature>
<dbReference type="AlphaFoldDB" id="A0AA39FVF0"/>
<dbReference type="GO" id="GO:0008970">
    <property type="term" value="F:phospholipase A1 activity"/>
    <property type="evidence" value="ECO:0007669"/>
    <property type="project" value="UniProtKB-EC"/>
</dbReference>
<dbReference type="EC" id="3.1.1.32" evidence="4"/>
<proteinExistence type="inferred from homology"/>
<dbReference type="InterPro" id="IPR033906">
    <property type="entry name" value="Lipase_N"/>
</dbReference>
<dbReference type="InterPro" id="IPR000734">
    <property type="entry name" value="TAG_lipase"/>
</dbReference>
<evidence type="ECO:0000259" key="10">
    <source>
        <dbReference type="Pfam" id="PF00151"/>
    </source>
</evidence>
<evidence type="ECO:0000256" key="6">
    <source>
        <dbReference type="ARBA" id="ARBA00022801"/>
    </source>
</evidence>
<evidence type="ECO:0000256" key="3">
    <source>
        <dbReference type="ARBA" id="ARBA00010701"/>
    </source>
</evidence>
<keyword evidence="6" id="KW-0378">Hydrolase</keyword>
<feature type="chain" id="PRO_5041333053" description="phospholipase A1" evidence="9">
    <location>
        <begin position="26"/>
        <end position="673"/>
    </location>
</feature>
<feature type="signal peptide" evidence="9">
    <location>
        <begin position="1"/>
        <end position="25"/>
    </location>
</feature>
<dbReference type="FunFam" id="3.40.50.1820:FF:000076">
    <property type="entry name" value="phospholipase A1"/>
    <property type="match status" value="1"/>
</dbReference>
<evidence type="ECO:0000256" key="8">
    <source>
        <dbReference type="RuleBase" id="RU004262"/>
    </source>
</evidence>
<reference evidence="11" key="1">
    <citation type="journal article" date="2023" name="bioRxiv">
        <title>Scaffold-level genome assemblies of two parasitoid biocontrol wasps reveal the parthenogenesis mechanism and an associated novel virus.</title>
        <authorList>
            <person name="Inwood S."/>
            <person name="Skelly J."/>
            <person name="Guhlin J."/>
            <person name="Harrop T."/>
            <person name="Goldson S."/>
            <person name="Dearden P."/>
        </authorList>
    </citation>
    <scope>NUCLEOTIDE SEQUENCE</scope>
    <source>
        <strain evidence="11">Irish</strain>
        <tissue evidence="11">Whole body</tissue>
    </source>
</reference>
<dbReference type="GO" id="GO:0016042">
    <property type="term" value="P:lipid catabolic process"/>
    <property type="evidence" value="ECO:0007669"/>
    <property type="project" value="TreeGrafter"/>
</dbReference>
<dbReference type="Pfam" id="PF00151">
    <property type="entry name" value="Lipase"/>
    <property type="match status" value="2"/>
</dbReference>
<keyword evidence="9" id="KW-0732">Signal</keyword>
<protein>
    <recommendedName>
        <fullName evidence="4">phospholipase A1</fullName>
        <ecNumber evidence="4">3.1.1.32</ecNumber>
    </recommendedName>
</protein>
<evidence type="ECO:0000256" key="5">
    <source>
        <dbReference type="ARBA" id="ARBA00022525"/>
    </source>
</evidence>
<dbReference type="Proteomes" id="UP001168990">
    <property type="component" value="Unassembled WGS sequence"/>
</dbReference>
<dbReference type="PANTHER" id="PTHR11610:SF169">
    <property type="entry name" value="GH15759P-RELATED"/>
    <property type="match status" value="1"/>
</dbReference>
<comment type="similarity">
    <text evidence="3 8">Belongs to the AB hydrolase superfamily. Lipase family.</text>
</comment>
<evidence type="ECO:0000313" key="12">
    <source>
        <dbReference type="Proteomes" id="UP001168990"/>
    </source>
</evidence>
<comment type="subcellular location">
    <subcellularLocation>
        <location evidence="2">Secreted</location>
    </subcellularLocation>
</comment>
<dbReference type="InterPro" id="IPR013818">
    <property type="entry name" value="Lipase"/>
</dbReference>
<evidence type="ECO:0000256" key="7">
    <source>
        <dbReference type="ARBA" id="ARBA00023157"/>
    </source>
</evidence>
<evidence type="ECO:0000256" key="1">
    <source>
        <dbReference type="ARBA" id="ARBA00000111"/>
    </source>
</evidence>
<evidence type="ECO:0000256" key="4">
    <source>
        <dbReference type="ARBA" id="ARBA00013179"/>
    </source>
</evidence>
<comment type="catalytic activity">
    <reaction evidence="1">
        <text>a 1,2-diacyl-sn-glycero-3-phosphocholine + H2O = a 2-acyl-sn-glycero-3-phosphocholine + a fatty acid + H(+)</text>
        <dbReference type="Rhea" id="RHEA:18689"/>
        <dbReference type="ChEBI" id="CHEBI:15377"/>
        <dbReference type="ChEBI" id="CHEBI:15378"/>
        <dbReference type="ChEBI" id="CHEBI:28868"/>
        <dbReference type="ChEBI" id="CHEBI:57643"/>
        <dbReference type="ChEBI" id="CHEBI:57875"/>
        <dbReference type="EC" id="3.1.1.32"/>
    </reaction>
</comment>
<feature type="domain" description="Lipase" evidence="10">
    <location>
        <begin position="382"/>
        <end position="662"/>
    </location>
</feature>